<evidence type="ECO:0000259" key="2">
    <source>
        <dbReference type="PROSITE" id="PS50041"/>
    </source>
</evidence>
<feature type="domain" description="C-type lectin" evidence="2">
    <location>
        <begin position="18"/>
        <end position="124"/>
    </location>
</feature>
<evidence type="ECO:0000313" key="4">
    <source>
        <dbReference type="RefSeq" id="XP_055865615.1"/>
    </source>
</evidence>
<evidence type="ECO:0000313" key="3">
    <source>
        <dbReference type="Proteomes" id="UP001165740"/>
    </source>
</evidence>
<dbReference type="Pfam" id="PF00059">
    <property type="entry name" value="Lectin_C"/>
    <property type="match status" value="2"/>
</dbReference>
<evidence type="ECO:0000256" key="1">
    <source>
        <dbReference type="ARBA" id="ARBA00022734"/>
    </source>
</evidence>
<organism evidence="3 4">
    <name type="scientific">Biomphalaria glabrata</name>
    <name type="common">Bloodfluke planorb</name>
    <name type="synonym">Freshwater snail</name>
    <dbReference type="NCBI Taxonomy" id="6526"/>
    <lineage>
        <taxon>Eukaryota</taxon>
        <taxon>Metazoa</taxon>
        <taxon>Spiralia</taxon>
        <taxon>Lophotrochozoa</taxon>
        <taxon>Mollusca</taxon>
        <taxon>Gastropoda</taxon>
        <taxon>Heterobranchia</taxon>
        <taxon>Euthyneura</taxon>
        <taxon>Panpulmonata</taxon>
        <taxon>Hygrophila</taxon>
        <taxon>Lymnaeoidea</taxon>
        <taxon>Planorbidae</taxon>
        <taxon>Biomphalaria</taxon>
    </lineage>
</organism>
<dbReference type="Proteomes" id="UP001165740">
    <property type="component" value="Chromosome 14"/>
</dbReference>
<dbReference type="GO" id="GO:0030246">
    <property type="term" value="F:carbohydrate binding"/>
    <property type="evidence" value="ECO:0007669"/>
    <property type="project" value="UniProtKB-KW"/>
</dbReference>
<proteinExistence type="predicted"/>
<dbReference type="Gene3D" id="3.10.100.10">
    <property type="entry name" value="Mannose-Binding Protein A, subunit A"/>
    <property type="match status" value="2"/>
</dbReference>
<accession>A0A9W2YSD3</accession>
<feature type="domain" description="C-type lectin" evidence="2">
    <location>
        <begin position="140"/>
        <end position="253"/>
    </location>
</feature>
<dbReference type="PROSITE" id="PS50041">
    <property type="entry name" value="C_TYPE_LECTIN_2"/>
    <property type="match status" value="2"/>
</dbReference>
<dbReference type="RefSeq" id="XP_055865615.1">
    <property type="nucleotide sequence ID" value="XM_056009640.1"/>
</dbReference>
<dbReference type="SUPFAM" id="SSF56436">
    <property type="entry name" value="C-type lectin-like"/>
    <property type="match status" value="2"/>
</dbReference>
<gene>
    <name evidence="4" type="primary">LOC129922706</name>
</gene>
<dbReference type="OrthoDB" id="6285913at2759"/>
<name>A0A9W2YSD3_BIOGL</name>
<reference evidence="4" key="1">
    <citation type="submission" date="2025-08" db="UniProtKB">
        <authorList>
            <consortium name="RefSeq"/>
        </authorList>
    </citation>
    <scope>IDENTIFICATION</scope>
</reference>
<keyword evidence="1" id="KW-0430">Lectin</keyword>
<dbReference type="InterPro" id="IPR001304">
    <property type="entry name" value="C-type_lectin-like"/>
</dbReference>
<dbReference type="PANTHER" id="PTHR22799:SF6">
    <property type="entry name" value="C-TYPE LECTIN DOMAIN FAMILY 4 MEMBER M-LIKE"/>
    <property type="match status" value="1"/>
</dbReference>
<dbReference type="InterPro" id="IPR051663">
    <property type="entry name" value="CLec_Tetranectin-domain"/>
</dbReference>
<sequence>MFTISAEESTKIFDSAPNKYCHNEFYKGKLAEPITEYEMQHVIDLLKNHMENESWIGANDINQPGLFVWSSNNNTFVNTRWSRGQPDNKYFSDYNDTENCVLLWQSSNFSNDAICARQCSFVCQSDPCDTFLPGSLYGQEHHTCYKYYESPMTWSSAQKFCLSLNSHLVEPENDVLQTLQVYLYNRTAWIGGGNRDCTTSFQWYIRNTTVPSSSIQSTSVSGCRTQGLLWKQMNSSMSWTANDSQESHGFVCQSAITVIAPRLYLAVLPQMTTVSPHHGLLQVTSGSNDVIYVRFNVSKDQTLKNFTVLPLIPRRAVSFYLEESTFLSSTDVYSRFVEVNSSQPVNVVLYIVSQSTISSTLVYPVNIYTSSLQISKNYLPISLYNTSIDNSGDFGICKVGLQLENLTELGETGILT</sequence>
<keyword evidence="3" id="KW-1185">Reference proteome</keyword>
<dbReference type="InterPro" id="IPR016186">
    <property type="entry name" value="C-type_lectin-like/link_sf"/>
</dbReference>
<dbReference type="PANTHER" id="PTHR22799">
    <property type="entry name" value="TETRANECTIN-RELATED"/>
    <property type="match status" value="1"/>
</dbReference>
<dbReference type="AlphaFoldDB" id="A0A9W2YSD3"/>
<dbReference type="GeneID" id="129922706"/>
<dbReference type="SMART" id="SM00034">
    <property type="entry name" value="CLECT"/>
    <property type="match status" value="2"/>
</dbReference>
<dbReference type="InterPro" id="IPR016187">
    <property type="entry name" value="CTDL_fold"/>
</dbReference>
<dbReference type="CDD" id="cd00037">
    <property type="entry name" value="CLECT"/>
    <property type="match status" value="2"/>
</dbReference>
<protein>
    <submittedName>
        <fullName evidence="4">Macrophage mannose receptor 1-like</fullName>
    </submittedName>
</protein>